<keyword evidence="2 3" id="KW-0326">Glycosidase</keyword>
<evidence type="ECO:0000256" key="4">
    <source>
        <dbReference type="SAM" id="MobiDB-lite"/>
    </source>
</evidence>
<dbReference type="SUPFAM" id="SSF51445">
    <property type="entry name" value="(Trans)glycosidases"/>
    <property type="match status" value="1"/>
</dbReference>
<reference evidence="6 7" key="1">
    <citation type="submission" date="2018-06" db="EMBL/GenBank/DDBJ databases">
        <authorList>
            <consortium name="Pathogen Informatics"/>
            <person name="Doyle S."/>
        </authorList>
    </citation>
    <scope>NUCLEOTIDE SEQUENCE [LARGE SCALE GENOMIC DNA]</scope>
    <source>
        <strain evidence="6 7">NCTC11842</strain>
    </source>
</reference>
<accession>A0A2X2CPG4</accession>
<gene>
    <name evidence="6" type="primary">egl_3</name>
    <name evidence="6" type="ORF">NCTC11842_02373</name>
</gene>
<dbReference type="GO" id="GO:0008810">
    <property type="term" value="F:cellulase activity"/>
    <property type="evidence" value="ECO:0007669"/>
    <property type="project" value="UniProtKB-EC"/>
</dbReference>
<evidence type="ECO:0000256" key="3">
    <source>
        <dbReference type="RuleBase" id="RU361153"/>
    </source>
</evidence>
<sequence length="566" mass="60899">MAEMPKIVVLTDDELTALIDSSVTKAIAPLSDAIAKINAGTPATTPGQQTGGETGGNGTQSPVDTGSAPGQPSGQETTTLSLVPNEQVTTGDWNLGVWVADDAARISVASNPALAKGQTAALPDGTTRKVINVEVFNDKTSVTFDGNKLDPSKVAGKAVVFTVPKSEGSPAPVTPSVPANDPPPAPSTATKLTNIPMVGVNFGAHPNASQVQPGEAGTHYKWFSKKDVDYWVGEQGVRLIRWPYELQRSMVAETSTGLPSKTCELDSTFKAKVRERYEWIRAASNGEAWIIFDPHHYWRAWRNQTANGKQTGALLAAGEAAGQGNRWKRQERILIDDRNGWGAKELGLHLANFARELDDPMVLGFGMGNEPYPSSGGFDGITWQEMEKKVVADLNIALPIFRTVTKKPAFVCGNWWASARNWAEFSASFVGSIKDPANNIIFEKHGYGDLSNDSSGKYQTGDLNAFPTDQLTKVFTPAYKYFSAKGVRSFIGETGIPPTDSARAALAVALDDAEKANVPVTLWVAAGDGAMNGEKMYLDDAAHAKTREMLKPRFAKRFAEWTPVRG</sequence>
<dbReference type="Pfam" id="PF00150">
    <property type="entry name" value="Cellulase"/>
    <property type="match status" value="1"/>
</dbReference>
<comment type="similarity">
    <text evidence="3">Belongs to the glycosyl hydrolase 5 (cellulase A) family.</text>
</comment>
<dbReference type="GO" id="GO:0000272">
    <property type="term" value="P:polysaccharide catabolic process"/>
    <property type="evidence" value="ECO:0007669"/>
    <property type="project" value="InterPro"/>
</dbReference>
<evidence type="ECO:0000256" key="2">
    <source>
        <dbReference type="ARBA" id="ARBA00023295"/>
    </source>
</evidence>
<name>A0A2X2CPG4_PSELU</name>
<protein>
    <submittedName>
        <fullName evidence="6">Glycoside hydrolase family protein</fullName>
        <ecNumber evidence="6">3.2.1.4</ecNumber>
    </submittedName>
</protein>
<feature type="compositionally biased region" description="Gly residues" evidence="4">
    <location>
        <begin position="49"/>
        <end position="58"/>
    </location>
</feature>
<dbReference type="Gene3D" id="3.20.20.80">
    <property type="entry name" value="Glycosidases"/>
    <property type="match status" value="1"/>
</dbReference>
<evidence type="ECO:0000313" key="7">
    <source>
        <dbReference type="Proteomes" id="UP000250443"/>
    </source>
</evidence>
<dbReference type="RefSeq" id="WP_112297802.1">
    <property type="nucleotide sequence ID" value="NZ_UAUF01000012.1"/>
</dbReference>
<organism evidence="6 7">
    <name type="scientific">Pseudomonas luteola</name>
    <dbReference type="NCBI Taxonomy" id="47886"/>
    <lineage>
        <taxon>Bacteria</taxon>
        <taxon>Pseudomonadati</taxon>
        <taxon>Pseudomonadota</taxon>
        <taxon>Gammaproteobacteria</taxon>
        <taxon>Pseudomonadales</taxon>
        <taxon>Pseudomonadaceae</taxon>
        <taxon>Pseudomonas</taxon>
    </lineage>
</organism>
<feature type="compositionally biased region" description="Polar residues" evidence="4">
    <location>
        <begin position="68"/>
        <end position="78"/>
    </location>
</feature>
<evidence type="ECO:0000259" key="5">
    <source>
        <dbReference type="Pfam" id="PF00150"/>
    </source>
</evidence>
<dbReference type="Proteomes" id="UP000250443">
    <property type="component" value="Unassembled WGS sequence"/>
</dbReference>
<feature type="domain" description="Glycoside hydrolase family 5" evidence="5">
    <location>
        <begin position="220"/>
        <end position="525"/>
    </location>
</feature>
<dbReference type="EC" id="3.2.1.4" evidence="6"/>
<evidence type="ECO:0000313" key="6">
    <source>
        <dbReference type="EMBL" id="SPZ07526.1"/>
    </source>
</evidence>
<feature type="region of interest" description="Disordered" evidence="4">
    <location>
        <begin position="166"/>
        <end position="187"/>
    </location>
</feature>
<dbReference type="EMBL" id="UAUF01000012">
    <property type="protein sequence ID" value="SPZ07526.1"/>
    <property type="molecule type" value="Genomic_DNA"/>
</dbReference>
<proteinExistence type="inferred from homology"/>
<dbReference type="InterPro" id="IPR017853">
    <property type="entry name" value="GH"/>
</dbReference>
<dbReference type="InterPro" id="IPR018087">
    <property type="entry name" value="Glyco_hydro_5_CS"/>
</dbReference>
<feature type="region of interest" description="Disordered" evidence="4">
    <location>
        <begin position="39"/>
        <end position="78"/>
    </location>
</feature>
<dbReference type="AlphaFoldDB" id="A0A2X2CPG4"/>
<keyword evidence="1 3" id="KW-0378">Hydrolase</keyword>
<evidence type="ECO:0000256" key="1">
    <source>
        <dbReference type="ARBA" id="ARBA00022801"/>
    </source>
</evidence>
<dbReference type="PROSITE" id="PS00659">
    <property type="entry name" value="GLYCOSYL_HYDROL_F5"/>
    <property type="match status" value="1"/>
</dbReference>
<dbReference type="InterPro" id="IPR001547">
    <property type="entry name" value="Glyco_hydro_5"/>
</dbReference>
<feature type="compositionally biased region" description="Pro residues" evidence="4">
    <location>
        <begin position="172"/>
        <end position="186"/>
    </location>
</feature>